<organism evidence="1 2">
    <name type="scientific">Macleaya cordata</name>
    <name type="common">Five-seeded plume-poppy</name>
    <name type="synonym">Bocconia cordata</name>
    <dbReference type="NCBI Taxonomy" id="56857"/>
    <lineage>
        <taxon>Eukaryota</taxon>
        <taxon>Viridiplantae</taxon>
        <taxon>Streptophyta</taxon>
        <taxon>Embryophyta</taxon>
        <taxon>Tracheophyta</taxon>
        <taxon>Spermatophyta</taxon>
        <taxon>Magnoliopsida</taxon>
        <taxon>Ranunculales</taxon>
        <taxon>Papaveraceae</taxon>
        <taxon>Papaveroideae</taxon>
        <taxon>Macleaya</taxon>
    </lineage>
</organism>
<dbReference type="AlphaFoldDB" id="A0A200QG30"/>
<protein>
    <submittedName>
        <fullName evidence="1">Uncharacterized protein</fullName>
    </submittedName>
</protein>
<dbReference type="EMBL" id="MVGT01002060">
    <property type="protein sequence ID" value="OVA09478.1"/>
    <property type="molecule type" value="Genomic_DNA"/>
</dbReference>
<accession>A0A200QG30</accession>
<dbReference type="OrthoDB" id="1716208at2759"/>
<comment type="caution">
    <text evidence="1">The sequence shown here is derived from an EMBL/GenBank/DDBJ whole genome shotgun (WGS) entry which is preliminary data.</text>
</comment>
<dbReference type="PANTHER" id="PTHR33592">
    <property type="entry name" value="TRANSMEMBRANE PROTEIN"/>
    <property type="match status" value="1"/>
</dbReference>
<reference evidence="1 2" key="1">
    <citation type="journal article" date="2017" name="Mol. Plant">
        <title>The Genome of Medicinal Plant Macleaya cordata Provides New Insights into Benzylisoquinoline Alkaloids Metabolism.</title>
        <authorList>
            <person name="Liu X."/>
            <person name="Liu Y."/>
            <person name="Huang P."/>
            <person name="Ma Y."/>
            <person name="Qing Z."/>
            <person name="Tang Q."/>
            <person name="Cao H."/>
            <person name="Cheng P."/>
            <person name="Zheng Y."/>
            <person name="Yuan Z."/>
            <person name="Zhou Y."/>
            <person name="Liu J."/>
            <person name="Tang Z."/>
            <person name="Zhuo Y."/>
            <person name="Zhang Y."/>
            <person name="Yu L."/>
            <person name="Huang J."/>
            <person name="Yang P."/>
            <person name="Peng Q."/>
            <person name="Zhang J."/>
            <person name="Jiang W."/>
            <person name="Zhang Z."/>
            <person name="Lin K."/>
            <person name="Ro D.K."/>
            <person name="Chen X."/>
            <person name="Xiong X."/>
            <person name="Shang Y."/>
            <person name="Huang S."/>
            <person name="Zeng J."/>
        </authorList>
    </citation>
    <scope>NUCLEOTIDE SEQUENCE [LARGE SCALE GENOMIC DNA]</scope>
    <source>
        <strain evidence="2">cv. BLH2017</strain>
        <tissue evidence="1">Root</tissue>
    </source>
</reference>
<name>A0A200QG30_MACCD</name>
<proteinExistence type="predicted"/>
<dbReference type="PANTHER" id="PTHR33592:SF10">
    <property type="entry name" value="TRANSMEMBRANE PROTEIN"/>
    <property type="match status" value="1"/>
</dbReference>
<dbReference type="Proteomes" id="UP000195402">
    <property type="component" value="Unassembled WGS sequence"/>
</dbReference>
<evidence type="ECO:0000313" key="2">
    <source>
        <dbReference type="Proteomes" id="UP000195402"/>
    </source>
</evidence>
<keyword evidence="2" id="KW-1185">Reference proteome</keyword>
<dbReference type="InParanoid" id="A0A200QG30"/>
<evidence type="ECO:0000313" key="1">
    <source>
        <dbReference type="EMBL" id="OVA09478.1"/>
    </source>
</evidence>
<sequence>MMMNSSFQPVEAVRPFHGEEWFLSLQKAPVPPARTPSPCHTIPGNGNGGGCPPLTGMNFAGGLDIVHAPPTALSHNNVIAVDSGSTSGVFNESDN</sequence>
<gene>
    <name evidence="1" type="ORF">BVC80_1357g12</name>
</gene>